<dbReference type="AlphaFoldDB" id="A0A6N7XGZ3"/>
<dbReference type="EMBL" id="VUNQ01000009">
    <property type="protein sequence ID" value="MSU00956.1"/>
    <property type="molecule type" value="Genomic_DNA"/>
</dbReference>
<protein>
    <submittedName>
        <fullName evidence="1">PIG-L family deacetylase</fullName>
    </submittedName>
</protein>
<dbReference type="Pfam" id="PF02585">
    <property type="entry name" value="PIG-L"/>
    <property type="match status" value="1"/>
</dbReference>
<gene>
    <name evidence="1" type="ORF">FYJ83_05695</name>
</gene>
<dbReference type="Proteomes" id="UP000469523">
    <property type="component" value="Unassembled WGS sequence"/>
</dbReference>
<name>A0A6N7XGZ3_9FIRM</name>
<accession>A0A6N7XGZ3</accession>
<keyword evidence="2" id="KW-1185">Reference proteome</keyword>
<reference evidence="1 2" key="1">
    <citation type="submission" date="2019-09" db="EMBL/GenBank/DDBJ databases">
        <title>In-depth cultivation of the pig gut microbiome towards novel bacterial diversity and tailored functional studies.</title>
        <authorList>
            <person name="Wylensek D."/>
            <person name="Hitch T.C.A."/>
            <person name="Clavel T."/>
        </authorList>
    </citation>
    <scope>NUCLEOTIDE SEQUENCE [LARGE SCALE GENOMIC DNA]</scope>
    <source>
        <strain evidence="1 2">WCA3-693-APC-4?</strain>
    </source>
</reference>
<dbReference type="InterPro" id="IPR003737">
    <property type="entry name" value="GlcNAc_PI_deacetylase-related"/>
</dbReference>
<proteinExistence type="predicted"/>
<dbReference type="Gene3D" id="3.40.50.10320">
    <property type="entry name" value="LmbE-like"/>
    <property type="match status" value="1"/>
</dbReference>
<comment type="caution">
    <text evidence="1">The sequence shown here is derived from an EMBL/GenBank/DDBJ whole genome shotgun (WGS) entry which is preliminary data.</text>
</comment>
<dbReference type="InterPro" id="IPR024078">
    <property type="entry name" value="LmbE-like_dom_sf"/>
</dbReference>
<evidence type="ECO:0000313" key="1">
    <source>
        <dbReference type="EMBL" id="MSU00956.1"/>
    </source>
</evidence>
<dbReference type="SUPFAM" id="SSF102588">
    <property type="entry name" value="LmbE-like"/>
    <property type="match status" value="1"/>
</dbReference>
<organism evidence="1 2">
    <name type="scientific">Tissierella pigra</name>
    <dbReference type="NCBI Taxonomy" id="2607614"/>
    <lineage>
        <taxon>Bacteria</taxon>
        <taxon>Bacillati</taxon>
        <taxon>Bacillota</taxon>
        <taxon>Tissierellia</taxon>
        <taxon>Tissierellales</taxon>
        <taxon>Tissierellaceae</taxon>
        <taxon>Tissierella</taxon>
    </lineage>
</organism>
<sequence>MIRKLIKMLLKYPIMFINRIYLWFYFKGSKINDDYIEIIPKGNEKILVLSPHVDDETIGLGGTIIKYHNSGSKMSLVYLTDGSGSTSYKSKEETAKERMEEGYKIKESYGFHSIYFLEKVDGTLDSKDKNLIEEILEILNKEKPDIIFSPFLIDGNIDHVETTKTLEKALKIWNEQFENIYLYGVNSLIDPKIINRTSFLDEKIYKEKLSKFDIFQSQWAMGFSAFNLLDRRRALMYKKSYAVENFVSVNYMILKEIIDKLEKEKFNPQIFKQISSEFTLIYAIMKSKEEKKIYNKSVKEILENKDRR</sequence>
<dbReference type="RefSeq" id="WP_154439377.1">
    <property type="nucleotide sequence ID" value="NZ_VUNQ01000009.1"/>
</dbReference>
<evidence type="ECO:0000313" key="2">
    <source>
        <dbReference type="Proteomes" id="UP000469523"/>
    </source>
</evidence>